<keyword evidence="1" id="KW-1133">Transmembrane helix</keyword>
<feature type="transmembrane region" description="Helical" evidence="1">
    <location>
        <begin position="83"/>
        <end position="105"/>
    </location>
</feature>
<evidence type="ECO:0000256" key="1">
    <source>
        <dbReference type="SAM" id="Phobius"/>
    </source>
</evidence>
<feature type="transmembrane region" description="Helical" evidence="1">
    <location>
        <begin position="117"/>
        <end position="141"/>
    </location>
</feature>
<evidence type="ECO:0000313" key="3">
    <source>
        <dbReference type="Proteomes" id="UP001500740"/>
    </source>
</evidence>
<proteinExistence type="predicted"/>
<feature type="transmembrane region" description="Helical" evidence="1">
    <location>
        <begin position="216"/>
        <end position="240"/>
    </location>
</feature>
<protein>
    <submittedName>
        <fullName evidence="2">Zinc ribbon domain-containing protein</fullName>
    </submittedName>
</protein>
<organism evidence="2 3">
    <name type="scientific">Alkalibacillus silvisoli</name>
    <dbReference type="NCBI Taxonomy" id="392823"/>
    <lineage>
        <taxon>Bacteria</taxon>
        <taxon>Bacillati</taxon>
        <taxon>Bacillota</taxon>
        <taxon>Bacilli</taxon>
        <taxon>Bacillales</taxon>
        <taxon>Bacillaceae</taxon>
        <taxon>Alkalibacillus</taxon>
    </lineage>
</organism>
<evidence type="ECO:0000313" key="2">
    <source>
        <dbReference type="EMBL" id="GAA0469685.1"/>
    </source>
</evidence>
<dbReference type="Proteomes" id="UP001500740">
    <property type="component" value="Unassembled WGS sequence"/>
</dbReference>
<dbReference type="EMBL" id="BAAACZ010000027">
    <property type="protein sequence ID" value="GAA0469685.1"/>
    <property type="molecule type" value="Genomic_DNA"/>
</dbReference>
<sequence length="250" mass="27175">MGAFTCSICYNQQGGGNFCENCGNALVNGGQQVIQVKQPPLSRSRQQVAQPSALGIYMKKYSEYYKSTLKNPTHAFKQSEAHYANAIVTLFILSISLALGIYLLINAQGTIVDANAFQLISQLVAASLVVLASGLVAFITVLKIGDVDLTLKQATTQYGTLAVPFSILTMLSVLTGLSSSTLFTLTLSSMGLLIFVTFIPAIASFFHLLQSHKHHMAIYLSLLTFGLTNLIIYIMFRIYLADVWSIISSL</sequence>
<reference evidence="3" key="1">
    <citation type="journal article" date="2019" name="Int. J. Syst. Evol. Microbiol.">
        <title>The Global Catalogue of Microorganisms (GCM) 10K type strain sequencing project: providing services to taxonomists for standard genome sequencing and annotation.</title>
        <authorList>
            <consortium name="The Broad Institute Genomics Platform"/>
            <consortium name="The Broad Institute Genome Sequencing Center for Infectious Disease"/>
            <person name="Wu L."/>
            <person name="Ma J."/>
        </authorList>
    </citation>
    <scope>NUCLEOTIDE SEQUENCE [LARGE SCALE GENOMIC DNA]</scope>
    <source>
        <strain evidence="3">JCM 14193</strain>
    </source>
</reference>
<dbReference type="RefSeq" id="WP_343784400.1">
    <property type="nucleotide sequence ID" value="NZ_BAAACZ010000027.1"/>
</dbReference>
<gene>
    <name evidence="2" type="ORF">GCM10008935_26960</name>
</gene>
<keyword evidence="1" id="KW-0472">Membrane</keyword>
<name>A0ABP3K2Q2_9BACI</name>
<feature type="transmembrane region" description="Helical" evidence="1">
    <location>
        <begin position="189"/>
        <end position="209"/>
    </location>
</feature>
<accession>A0ABP3K2Q2</accession>
<feature type="transmembrane region" description="Helical" evidence="1">
    <location>
        <begin position="161"/>
        <end position="183"/>
    </location>
</feature>
<keyword evidence="3" id="KW-1185">Reference proteome</keyword>
<comment type="caution">
    <text evidence="2">The sequence shown here is derived from an EMBL/GenBank/DDBJ whole genome shotgun (WGS) entry which is preliminary data.</text>
</comment>
<keyword evidence="1" id="KW-0812">Transmembrane</keyword>